<proteinExistence type="predicted"/>
<dbReference type="RefSeq" id="WP_241060121.1">
    <property type="nucleotide sequence ID" value="NZ_JAKWJU010000002.1"/>
</dbReference>
<name>A0ABS9SZ68_9ACTN</name>
<evidence type="ECO:0000256" key="1">
    <source>
        <dbReference type="SAM" id="Phobius"/>
    </source>
</evidence>
<protein>
    <submittedName>
        <fullName evidence="2">DUF3592 domain-containing protein</fullName>
    </submittedName>
</protein>
<keyword evidence="1" id="KW-0812">Transmembrane</keyword>
<dbReference type="EMBL" id="JAKWJU010000002">
    <property type="protein sequence ID" value="MCH6161591.1"/>
    <property type="molecule type" value="Genomic_DNA"/>
</dbReference>
<keyword evidence="1" id="KW-0472">Membrane</keyword>
<organism evidence="2 3">
    <name type="scientific">Streptomyces marispadix</name>
    <dbReference type="NCBI Taxonomy" id="2922868"/>
    <lineage>
        <taxon>Bacteria</taxon>
        <taxon>Bacillati</taxon>
        <taxon>Actinomycetota</taxon>
        <taxon>Actinomycetes</taxon>
        <taxon>Kitasatosporales</taxon>
        <taxon>Streptomycetaceae</taxon>
        <taxon>Streptomyces</taxon>
    </lineage>
</organism>
<dbReference type="PROSITE" id="PS51257">
    <property type="entry name" value="PROKAR_LIPOPROTEIN"/>
    <property type="match status" value="1"/>
</dbReference>
<keyword evidence="3" id="KW-1185">Reference proteome</keyword>
<comment type="caution">
    <text evidence="2">The sequence shown here is derived from an EMBL/GenBank/DDBJ whole genome shotgun (WGS) entry which is preliminary data.</text>
</comment>
<feature type="transmembrane region" description="Helical" evidence="1">
    <location>
        <begin position="117"/>
        <end position="140"/>
    </location>
</feature>
<gene>
    <name evidence="2" type="ORF">MMA15_14670</name>
</gene>
<evidence type="ECO:0000313" key="2">
    <source>
        <dbReference type="EMBL" id="MCH6161591.1"/>
    </source>
</evidence>
<dbReference type="Proteomes" id="UP001166784">
    <property type="component" value="Unassembled WGS sequence"/>
</dbReference>
<keyword evidence="1" id="KW-1133">Transmembrane helix</keyword>
<reference evidence="2" key="2">
    <citation type="journal article" date="2023" name="Int. J. Syst. Evol. Microbiol.">
        <title>Streptomyces marispadix sp. nov., isolated from marine beach sediment of the Northern Coast of Portugal.</title>
        <authorList>
            <person name="dos Santos J.D.N."/>
            <person name="Vitorino I.R."/>
            <person name="Kallscheuer N."/>
            <person name="Srivastava A."/>
            <person name="Krautwurst S."/>
            <person name="Marz M."/>
            <person name="Jogler C."/>
            <person name="Lobo Da Cunha A."/>
            <person name="Catita J."/>
            <person name="Goncalves H."/>
            <person name="Gonzalez I."/>
            <person name="Reyes F."/>
            <person name="Lage O.M."/>
        </authorList>
    </citation>
    <scope>NUCLEOTIDE SEQUENCE</scope>
    <source>
        <strain evidence="2">M600PL45_2</strain>
    </source>
</reference>
<evidence type="ECO:0000313" key="3">
    <source>
        <dbReference type="Proteomes" id="UP001166784"/>
    </source>
</evidence>
<reference evidence="2" key="1">
    <citation type="submission" date="2022-03" db="EMBL/GenBank/DDBJ databases">
        <authorList>
            <person name="Santos J.D.N."/>
            <person name="Kallscheuer N."/>
            <person name="Jogler C."/>
            <person name="Lage O.M."/>
        </authorList>
    </citation>
    <scope>NUCLEOTIDE SEQUENCE</scope>
    <source>
        <strain evidence="2">M600PL45_2</strain>
    </source>
</reference>
<sequence length="141" mass="15035">MSGRARNLTRRLPDKPGAFLVGLYALSLGCREASLALRLRRRGLTAEGTVVENVRCTGASGPSWAPVIAFTDCAGNRVEFTPSMRGTGMGISTGRTVEVIYLPESSPDARVNTWQHLLLPSLVAMFAGLALVAFAVLFVAL</sequence>
<accession>A0ABS9SZ68</accession>